<keyword evidence="3" id="KW-0677">Repeat</keyword>
<dbReference type="SUPFAM" id="SSF51161">
    <property type="entry name" value="Trimeric LpxA-like enzymes"/>
    <property type="match status" value="1"/>
</dbReference>
<dbReference type="InterPro" id="IPR001451">
    <property type="entry name" value="Hexapep"/>
</dbReference>
<dbReference type="InterPro" id="IPR039369">
    <property type="entry name" value="LacA-like"/>
</dbReference>
<dbReference type="Gene3D" id="2.160.10.10">
    <property type="entry name" value="Hexapeptide repeat proteins"/>
    <property type="match status" value="1"/>
</dbReference>
<evidence type="ECO:0000256" key="1">
    <source>
        <dbReference type="ARBA" id="ARBA00007274"/>
    </source>
</evidence>
<protein>
    <recommendedName>
        <fullName evidence="5">Acetyltransferase</fullName>
        <ecNumber evidence="5">2.3.1.-</ecNumber>
    </recommendedName>
</protein>
<dbReference type="CDD" id="cd03357">
    <property type="entry name" value="LbH_MAT_GAT"/>
    <property type="match status" value="1"/>
</dbReference>
<feature type="domain" description="Maltose/galactoside acetyltransferase" evidence="6">
    <location>
        <begin position="9"/>
        <end position="63"/>
    </location>
</feature>
<dbReference type="SMART" id="SM01266">
    <property type="entry name" value="Mac"/>
    <property type="match status" value="1"/>
</dbReference>
<gene>
    <name evidence="7" type="ORF">H9L01_06560</name>
</gene>
<keyword evidence="4 5" id="KW-0012">Acyltransferase</keyword>
<dbReference type="PANTHER" id="PTHR43017:SF1">
    <property type="entry name" value="ACETYLTRANSFERASE YJL218W-RELATED"/>
    <property type="match status" value="1"/>
</dbReference>
<evidence type="ECO:0000256" key="5">
    <source>
        <dbReference type="RuleBase" id="RU367021"/>
    </source>
</evidence>
<dbReference type="InterPro" id="IPR024688">
    <property type="entry name" value="Mac_dom"/>
</dbReference>
<dbReference type="InterPro" id="IPR018357">
    <property type="entry name" value="Hexapep_transf_CS"/>
</dbReference>
<name>A0A7G9RWR1_9FIRM</name>
<evidence type="ECO:0000256" key="3">
    <source>
        <dbReference type="ARBA" id="ARBA00022737"/>
    </source>
</evidence>
<dbReference type="Pfam" id="PF00132">
    <property type="entry name" value="Hexapep"/>
    <property type="match status" value="1"/>
</dbReference>
<sequence length="192" mass="21604">MSSKYLETKQKMNDGRLYKDMLDELVEERNKAKVLQFKYNQTSPIDQEQKNALIQEMFAEITEPFWIEAPVRFSYGKHIHIGKNFYANFNFIIVDDAEVSIGDNVLVGPNVTLTTAGHPENRVDRIAGYQYSLPISIGNNTWIGSNVVVNPGVRIGENVIIGSGSIVTKDIPDNVVAFGVPCKVIRNIDEKR</sequence>
<dbReference type="Pfam" id="PF14602">
    <property type="entry name" value="Hexapep_2"/>
    <property type="match status" value="1"/>
</dbReference>
<comment type="similarity">
    <text evidence="1 5">Belongs to the transferase hexapeptide repeat family.</text>
</comment>
<dbReference type="EMBL" id="CP060715">
    <property type="protein sequence ID" value="QNN60036.1"/>
    <property type="molecule type" value="Genomic_DNA"/>
</dbReference>
<evidence type="ECO:0000259" key="6">
    <source>
        <dbReference type="SMART" id="SM01266"/>
    </source>
</evidence>
<organism evidence="7 8">
    <name type="scientific">Erysipelothrix inopinata</name>
    <dbReference type="NCBI Taxonomy" id="225084"/>
    <lineage>
        <taxon>Bacteria</taxon>
        <taxon>Bacillati</taxon>
        <taxon>Bacillota</taxon>
        <taxon>Erysipelotrichia</taxon>
        <taxon>Erysipelotrichales</taxon>
        <taxon>Erysipelotrichaceae</taxon>
        <taxon>Erysipelothrix</taxon>
    </lineage>
</organism>
<dbReference type="Pfam" id="PF12464">
    <property type="entry name" value="Mac"/>
    <property type="match status" value="1"/>
</dbReference>
<evidence type="ECO:0000313" key="8">
    <source>
        <dbReference type="Proteomes" id="UP000515928"/>
    </source>
</evidence>
<proteinExistence type="inferred from homology"/>
<dbReference type="PROSITE" id="PS00101">
    <property type="entry name" value="HEXAPEP_TRANSFERASES"/>
    <property type="match status" value="1"/>
</dbReference>
<dbReference type="PANTHER" id="PTHR43017">
    <property type="entry name" value="GALACTOSIDE O-ACETYLTRANSFERASE"/>
    <property type="match status" value="1"/>
</dbReference>
<accession>A0A7G9RWR1</accession>
<dbReference type="GO" id="GO:0008870">
    <property type="term" value="F:galactoside O-acetyltransferase activity"/>
    <property type="evidence" value="ECO:0007669"/>
    <property type="project" value="TreeGrafter"/>
</dbReference>
<evidence type="ECO:0000256" key="4">
    <source>
        <dbReference type="ARBA" id="ARBA00023315"/>
    </source>
</evidence>
<reference evidence="7 8" key="1">
    <citation type="submission" date="2020-08" db="EMBL/GenBank/DDBJ databases">
        <title>Genome sequence of Erysipelothrix inopinata DSM 15511T.</title>
        <authorList>
            <person name="Hyun D.-W."/>
            <person name="Bae J.-W."/>
        </authorList>
    </citation>
    <scope>NUCLEOTIDE SEQUENCE [LARGE SCALE GENOMIC DNA]</scope>
    <source>
        <strain evidence="7 8">DSM 15511</strain>
    </source>
</reference>
<evidence type="ECO:0000313" key="7">
    <source>
        <dbReference type="EMBL" id="QNN60036.1"/>
    </source>
</evidence>
<dbReference type="AlphaFoldDB" id="A0A7G9RWR1"/>
<dbReference type="FunFam" id="2.160.10.10:FF:000008">
    <property type="entry name" value="Maltose O-acetyltransferase"/>
    <property type="match status" value="1"/>
</dbReference>
<dbReference type="EC" id="2.3.1.-" evidence="5"/>
<keyword evidence="8" id="KW-1185">Reference proteome</keyword>
<dbReference type="KEGG" id="eio:H9L01_06560"/>
<dbReference type="RefSeq" id="WP_187533169.1">
    <property type="nucleotide sequence ID" value="NZ_CBCSHU010000002.1"/>
</dbReference>
<evidence type="ECO:0000256" key="2">
    <source>
        <dbReference type="ARBA" id="ARBA00022679"/>
    </source>
</evidence>
<dbReference type="InterPro" id="IPR011004">
    <property type="entry name" value="Trimer_LpxA-like_sf"/>
</dbReference>
<dbReference type="Proteomes" id="UP000515928">
    <property type="component" value="Chromosome"/>
</dbReference>
<keyword evidence="2 5" id="KW-0808">Transferase</keyword>